<evidence type="ECO:0000313" key="9">
    <source>
        <dbReference type="EMBL" id="MBB2925550.1"/>
    </source>
</evidence>
<evidence type="ECO:0000259" key="8">
    <source>
        <dbReference type="Pfam" id="PF20473"/>
    </source>
</evidence>
<dbReference type="GO" id="GO:0009007">
    <property type="term" value="F:site-specific DNA-methyltransferase (adenine-specific) activity"/>
    <property type="evidence" value="ECO:0007669"/>
    <property type="project" value="UniProtKB-EC"/>
</dbReference>
<dbReference type="AlphaFoldDB" id="A0A7W4UKT8"/>
<keyword evidence="3" id="KW-0808">Transferase</keyword>
<accession>A0A7W4UKT8</accession>
<organism evidence="9 10">
    <name type="scientific">Cellulomonas cellasea</name>
    <dbReference type="NCBI Taxonomy" id="43670"/>
    <lineage>
        <taxon>Bacteria</taxon>
        <taxon>Bacillati</taxon>
        <taxon>Actinomycetota</taxon>
        <taxon>Actinomycetes</taxon>
        <taxon>Micrococcales</taxon>
        <taxon>Cellulomonadaceae</taxon>
        <taxon>Cellulomonas</taxon>
    </lineage>
</organism>
<dbReference type="InterPro" id="IPR046816">
    <property type="entry name" value="MmeI_Mtase"/>
</dbReference>
<reference evidence="9 10" key="1">
    <citation type="submission" date="2020-08" db="EMBL/GenBank/DDBJ databases">
        <title>The Agave Microbiome: Exploring the role of microbial communities in plant adaptations to desert environments.</title>
        <authorList>
            <person name="Partida-Martinez L.P."/>
        </authorList>
    </citation>
    <scope>NUCLEOTIDE SEQUENCE [LARGE SCALE GENOMIC DNA]</scope>
    <source>
        <strain evidence="9 10">RAS26</strain>
    </source>
</reference>
<dbReference type="InterPro" id="IPR050953">
    <property type="entry name" value="N4_N6_ade-DNA_methylase"/>
</dbReference>
<dbReference type="Gene3D" id="3.40.50.150">
    <property type="entry name" value="Vaccinia Virus protein VP39"/>
    <property type="match status" value="1"/>
</dbReference>
<reference evidence="9 10" key="2">
    <citation type="submission" date="2020-08" db="EMBL/GenBank/DDBJ databases">
        <authorList>
            <person name="Partida-Martinez L."/>
            <person name="Huntemann M."/>
            <person name="Clum A."/>
            <person name="Wang J."/>
            <person name="Palaniappan K."/>
            <person name="Ritter S."/>
            <person name="Chen I.-M."/>
            <person name="Stamatis D."/>
            <person name="Reddy T."/>
            <person name="O'Malley R."/>
            <person name="Daum C."/>
            <person name="Shapiro N."/>
            <person name="Ivanova N."/>
            <person name="Kyrpides N."/>
            <person name="Woyke T."/>
        </authorList>
    </citation>
    <scope>NUCLEOTIDE SEQUENCE [LARGE SCALE GENOMIC DNA]</scope>
    <source>
        <strain evidence="9 10">RAS26</strain>
    </source>
</reference>
<dbReference type="Proteomes" id="UP000518206">
    <property type="component" value="Unassembled WGS sequence"/>
</dbReference>
<dbReference type="PANTHER" id="PTHR33841">
    <property type="entry name" value="DNA METHYLTRANSFERASE YEEA-RELATED"/>
    <property type="match status" value="1"/>
</dbReference>
<dbReference type="InterPro" id="IPR046818">
    <property type="entry name" value="MmeI_C"/>
</dbReference>
<proteinExistence type="predicted"/>
<evidence type="ECO:0000259" key="7">
    <source>
        <dbReference type="Pfam" id="PF20467"/>
    </source>
</evidence>
<evidence type="ECO:0000256" key="2">
    <source>
        <dbReference type="ARBA" id="ARBA00022603"/>
    </source>
</evidence>
<dbReference type="RefSeq" id="WP_183298256.1">
    <property type="nucleotide sequence ID" value="NZ_JACHVX010000011.1"/>
</dbReference>
<feature type="domain" description="MmeI-like C-terminal" evidence="7">
    <location>
        <begin position="845"/>
        <end position="914"/>
    </location>
</feature>
<comment type="caution">
    <text evidence="9">The sequence shown here is derived from an EMBL/GenBank/DDBJ whole genome shotgun (WGS) entry which is preliminary data.</text>
</comment>
<comment type="catalytic activity">
    <reaction evidence="4">
        <text>a 2'-deoxyadenosine in DNA + S-adenosyl-L-methionine = an N(6)-methyl-2'-deoxyadenosine in DNA + S-adenosyl-L-homocysteine + H(+)</text>
        <dbReference type="Rhea" id="RHEA:15197"/>
        <dbReference type="Rhea" id="RHEA-COMP:12418"/>
        <dbReference type="Rhea" id="RHEA-COMP:12419"/>
        <dbReference type="ChEBI" id="CHEBI:15378"/>
        <dbReference type="ChEBI" id="CHEBI:57856"/>
        <dbReference type="ChEBI" id="CHEBI:59789"/>
        <dbReference type="ChEBI" id="CHEBI:90615"/>
        <dbReference type="ChEBI" id="CHEBI:90616"/>
        <dbReference type="EC" id="2.1.1.72"/>
    </reaction>
</comment>
<evidence type="ECO:0000259" key="5">
    <source>
        <dbReference type="Pfam" id="PF20465"/>
    </source>
</evidence>
<evidence type="ECO:0000256" key="3">
    <source>
        <dbReference type="ARBA" id="ARBA00022679"/>
    </source>
</evidence>
<dbReference type="EMBL" id="JACHVX010000011">
    <property type="protein sequence ID" value="MBB2925550.1"/>
    <property type="molecule type" value="Genomic_DNA"/>
</dbReference>
<feature type="domain" description="MmeI-like helicase spacer" evidence="5">
    <location>
        <begin position="190"/>
        <end position="265"/>
    </location>
</feature>
<dbReference type="EC" id="2.1.1.72" evidence="1"/>
<feature type="domain" description="MmeI-like target recognition" evidence="6">
    <location>
        <begin position="637"/>
        <end position="837"/>
    </location>
</feature>
<gene>
    <name evidence="9" type="ORF">FHR80_004497</name>
</gene>
<sequence length="919" mass="102668">MSTINSVDSAMILAVVDSRDFRRLFIERLGWHNPDHPPLSFDLDSGGAYTFTQVAGYKGLRIWTCPVVPDRRTQRALDALLGQYSTERLVIFADDVRQEWRWPRKTQTGGINAKLMVHPHTRGVHNQSLVTRLAAITIDFDDDVSLVDLLDRMRDAFNAEAETASVQAARLMGRLYTELELSAVPSDAATLLLARLLFLAFADDSDMWVGQPELFKTHLQEHTTDATLHTDLVALFDVLSTDERSRDLPSGSPLTVFRYVNGGLFRDPLTLPRLTSGFRKALLDACTFDWSLISPAVFGSMFQTVKDKAARREGGEHYTTEENILKTIGPLFLDELHDRLDAAWDDRSQLTRLHNDLGRLRVMDPACGCGNFLIVAYRELRALELEVLKRRRQLDLAAGARTKQHLMQGVFEVQSDIKVRLDHFYGIEIDPWPARIAQTALLLVDHLANQQLAEEFGVAPDRLPIRISPAIHLRNALQIDWQTVVPASPDVVIVGNPPFSGDRLATPDQKEDLRRAWDRTTLKHLDYVTGWYAKALAYYGTTPGKWAFVSTNSVAQGEQVAELWGPILLAGWRVRFAHRSFEWLTESSGERAAVHVSIVGFDRARTPAPQLWTYAPGGKAPSQVTRVRHINPYLLDAPTVLVHTHEQPISDLPEVMMGNMPRSKSLVVTAAQYDEVAADPVAARYLRRYLGTEELLSGVERWCLWLVGVPQVEIAASPVLSERVEGSRAERLLSRAESTRKMASTPHLFAQRTQPAGPVLVIPGVSSERRHFLAVGHFDGDVVTSNLVFCAADPDSYGFGILSSSMFMDWMCGVGGRLKSDPRFSKTFNYNAFPLPKAGSGPRAEIVDAALAVQRTRAEFPDSPLESLYNPARMPAALLQMHGELDDAVDALFEVTDRSRIGRQRLLLSRYADMRGSIL</sequence>
<evidence type="ECO:0000259" key="6">
    <source>
        <dbReference type="Pfam" id="PF20466"/>
    </source>
</evidence>
<dbReference type="InterPro" id="IPR046820">
    <property type="entry name" value="MmeI_TRD"/>
</dbReference>
<dbReference type="Pfam" id="PF20466">
    <property type="entry name" value="MmeI_TRD"/>
    <property type="match status" value="1"/>
</dbReference>
<feature type="domain" description="MmeI-like DNA-methyltransferase" evidence="8">
    <location>
        <begin position="341"/>
        <end position="605"/>
    </location>
</feature>
<evidence type="ECO:0000256" key="4">
    <source>
        <dbReference type="ARBA" id="ARBA00047942"/>
    </source>
</evidence>
<dbReference type="GO" id="GO:0032259">
    <property type="term" value="P:methylation"/>
    <property type="evidence" value="ECO:0007669"/>
    <property type="project" value="UniProtKB-KW"/>
</dbReference>
<dbReference type="PANTHER" id="PTHR33841:SF1">
    <property type="entry name" value="DNA METHYLTRANSFERASE A"/>
    <property type="match status" value="1"/>
</dbReference>
<dbReference type="Pfam" id="PF20465">
    <property type="entry name" value="MmeI_hel"/>
    <property type="match status" value="1"/>
</dbReference>
<dbReference type="InterPro" id="IPR029063">
    <property type="entry name" value="SAM-dependent_MTases_sf"/>
</dbReference>
<dbReference type="Pfam" id="PF20467">
    <property type="entry name" value="MmeI_C"/>
    <property type="match status" value="1"/>
</dbReference>
<name>A0A7W4UKT8_9CELL</name>
<dbReference type="InterPro" id="IPR046819">
    <property type="entry name" value="MmeI_hel"/>
</dbReference>
<dbReference type="Pfam" id="PF20473">
    <property type="entry name" value="MmeI_Mtase"/>
    <property type="match status" value="1"/>
</dbReference>
<keyword evidence="2" id="KW-0489">Methyltransferase</keyword>
<evidence type="ECO:0000256" key="1">
    <source>
        <dbReference type="ARBA" id="ARBA00011900"/>
    </source>
</evidence>
<dbReference type="SUPFAM" id="SSF53335">
    <property type="entry name" value="S-adenosyl-L-methionine-dependent methyltransferases"/>
    <property type="match status" value="1"/>
</dbReference>
<evidence type="ECO:0000313" key="10">
    <source>
        <dbReference type="Proteomes" id="UP000518206"/>
    </source>
</evidence>
<protein>
    <recommendedName>
        <fullName evidence="1">site-specific DNA-methyltransferase (adenine-specific)</fullName>
        <ecNumber evidence="1">2.1.1.72</ecNumber>
    </recommendedName>
</protein>